<name>A0A1C3N6S0_9ACTN</name>
<dbReference type="STRING" id="307121.GA0070620_3810"/>
<dbReference type="Proteomes" id="UP000199393">
    <property type="component" value="Chromosome I"/>
</dbReference>
<dbReference type="AlphaFoldDB" id="A0A1C3N6S0"/>
<dbReference type="OrthoDB" id="3404114at2"/>
<reference evidence="2" key="1">
    <citation type="submission" date="2016-06" db="EMBL/GenBank/DDBJ databases">
        <authorList>
            <person name="Varghese N."/>
        </authorList>
    </citation>
    <scope>NUCLEOTIDE SEQUENCE [LARGE SCALE GENOMIC DNA]</scope>
    <source>
        <strain evidence="2">DSM 45344</strain>
    </source>
</reference>
<dbReference type="PATRIC" id="fig|307121.4.peg.3891"/>
<accession>A0A1C3N6S0</accession>
<proteinExistence type="predicted"/>
<evidence type="ECO:0000313" key="2">
    <source>
        <dbReference type="Proteomes" id="UP000199393"/>
    </source>
</evidence>
<protein>
    <submittedName>
        <fullName evidence="1">Uncharacterized protein</fullName>
    </submittedName>
</protein>
<keyword evidence="2" id="KW-1185">Reference proteome</keyword>
<sequence length="105" mass="11594">MIVDEVFHQGGPGSYELTRVHHTDGYVLRVRVYRDSYAKQSTAVAEVLTPLLTWTIIASSPGSGWQRTTPTTSPDVTPLIPVADEVLQRARRILPVPPPFTTPGR</sequence>
<organism evidence="1 2">
    <name type="scientific">Micromonospora krabiensis</name>
    <dbReference type="NCBI Taxonomy" id="307121"/>
    <lineage>
        <taxon>Bacteria</taxon>
        <taxon>Bacillati</taxon>
        <taxon>Actinomycetota</taxon>
        <taxon>Actinomycetes</taxon>
        <taxon>Micromonosporales</taxon>
        <taxon>Micromonosporaceae</taxon>
        <taxon>Micromonospora</taxon>
    </lineage>
</organism>
<gene>
    <name evidence="1" type="ORF">GA0070620_3810</name>
</gene>
<dbReference type="EMBL" id="LT598496">
    <property type="protein sequence ID" value="SBV28271.1"/>
    <property type="molecule type" value="Genomic_DNA"/>
</dbReference>
<evidence type="ECO:0000313" key="1">
    <source>
        <dbReference type="EMBL" id="SBV28271.1"/>
    </source>
</evidence>
<dbReference type="RefSeq" id="WP_091592735.1">
    <property type="nucleotide sequence ID" value="NZ_JBHRWG010000004.1"/>
</dbReference>